<dbReference type="EMBL" id="JAUFQU010000009">
    <property type="protein sequence ID" value="MDN3708967.1"/>
    <property type="molecule type" value="Genomic_DNA"/>
</dbReference>
<evidence type="ECO:0000313" key="2">
    <source>
        <dbReference type="Proteomes" id="UP001242368"/>
    </source>
</evidence>
<reference evidence="2" key="1">
    <citation type="journal article" date="2019" name="Int. J. Syst. Evol. Microbiol.">
        <title>The Global Catalogue of Microorganisms (GCM) 10K type strain sequencing project: providing services to taxonomists for standard genome sequencing and annotation.</title>
        <authorList>
            <consortium name="The Broad Institute Genomics Platform"/>
            <consortium name="The Broad Institute Genome Sequencing Center for Infectious Disease"/>
            <person name="Wu L."/>
            <person name="Ma J."/>
        </authorList>
    </citation>
    <scope>NUCLEOTIDE SEQUENCE [LARGE SCALE GENOMIC DNA]</scope>
    <source>
        <strain evidence="2">CECT 7184</strain>
    </source>
</reference>
<gene>
    <name evidence="1" type="ORF">QW060_17985</name>
</gene>
<protein>
    <submittedName>
        <fullName evidence="1">Uncharacterized protein</fullName>
    </submittedName>
</protein>
<keyword evidence="2" id="KW-1185">Reference proteome</keyword>
<organism evidence="1 2">
    <name type="scientific">Paenimyroides ceti</name>
    <dbReference type="NCBI Taxonomy" id="395087"/>
    <lineage>
        <taxon>Bacteria</taxon>
        <taxon>Pseudomonadati</taxon>
        <taxon>Bacteroidota</taxon>
        <taxon>Flavobacteriia</taxon>
        <taxon>Flavobacteriales</taxon>
        <taxon>Flavobacteriaceae</taxon>
        <taxon>Paenimyroides</taxon>
    </lineage>
</organism>
<evidence type="ECO:0000313" key="1">
    <source>
        <dbReference type="EMBL" id="MDN3708967.1"/>
    </source>
</evidence>
<comment type="caution">
    <text evidence="1">The sequence shown here is derived from an EMBL/GenBank/DDBJ whole genome shotgun (WGS) entry which is preliminary data.</text>
</comment>
<proteinExistence type="predicted"/>
<sequence length="64" mass="7921">MVFYYDATYTFKGFINDYYRQVLCSYEMQKTNLNGQESYIVKHQQWQLSHIWRCFDVHAFSETF</sequence>
<name>A0ABT8D0Z1_9FLAO</name>
<accession>A0ABT8D0Z1</accession>
<dbReference type="RefSeq" id="WP_290364860.1">
    <property type="nucleotide sequence ID" value="NZ_JAUFQU010000009.1"/>
</dbReference>
<dbReference type="Proteomes" id="UP001242368">
    <property type="component" value="Unassembled WGS sequence"/>
</dbReference>